<gene>
    <name evidence="11" type="ORF">SAMN04487931_101266</name>
</gene>
<dbReference type="RefSeq" id="WP_092229663.1">
    <property type="nucleotide sequence ID" value="NZ_FNLL01000001.1"/>
</dbReference>
<keyword evidence="3" id="KW-0813">Transport</keyword>
<dbReference type="InterPro" id="IPR047055">
    <property type="entry name" value="MotA-like"/>
</dbReference>
<name>A0A1H2DQ19_9BACT</name>
<feature type="domain" description="MotA/TolQ/ExbB proton channel" evidence="10">
    <location>
        <begin position="100"/>
        <end position="217"/>
    </location>
</feature>
<evidence type="ECO:0000256" key="2">
    <source>
        <dbReference type="ARBA" id="ARBA00008038"/>
    </source>
</evidence>
<dbReference type="GO" id="GO:0071978">
    <property type="term" value="P:bacterial-type flagellum-dependent swarming motility"/>
    <property type="evidence" value="ECO:0007669"/>
    <property type="project" value="InterPro"/>
</dbReference>
<evidence type="ECO:0000256" key="4">
    <source>
        <dbReference type="ARBA" id="ARBA00022475"/>
    </source>
</evidence>
<proteinExistence type="inferred from homology"/>
<keyword evidence="8 9" id="KW-0472">Membrane</keyword>
<dbReference type="InterPro" id="IPR002898">
    <property type="entry name" value="MotA_ExbB_proton_chnl"/>
</dbReference>
<feature type="transmembrane region" description="Helical" evidence="9">
    <location>
        <begin position="181"/>
        <end position="200"/>
    </location>
</feature>
<keyword evidence="12" id="KW-1185">Reference proteome</keyword>
<keyword evidence="4" id="KW-1003">Cell membrane</keyword>
<protein>
    <submittedName>
        <fullName evidence="11">Chemotaxis protein MotA</fullName>
    </submittedName>
</protein>
<evidence type="ECO:0000256" key="6">
    <source>
        <dbReference type="ARBA" id="ARBA00022779"/>
    </source>
</evidence>
<keyword evidence="6" id="KW-0283">Flagellar rotation</keyword>
<evidence type="ECO:0000256" key="3">
    <source>
        <dbReference type="ARBA" id="ARBA00022448"/>
    </source>
</evidence>
<feature type="transmembrane region" description="Helical" evidence="9">
    <location>
        <begin position="144"/>
        <end position="169"/>
    </location>
</feature>
<evidence type="ECO:0000313" key="11">
    <source>
        <dbReference type="EMBL" id="SDT84468.1"/>
    </source>
</evidence>
<evidence type="ECO:0000313" key="12">
    <source>
        <dbReference type="Proteomes" id="UP000199608"/>
    </source>
</evidence>
<dbReference type="GO" id="GO:0006935">
    <property type="term" value="P:chemotaxis"/>
    <property type="evidence" value="ECO:0007669"/>
    <property type="project" value="InterPro"/>
</dbReference>
<dbReference type="Pfam" id="PF01618">
    <property type="entry name" value="MotA_ExbB"/>
    <property type="match status" value="1"/>
</dbReference>
<dbReference type="AlphaFoldDB" id="A0A1H2DQ19"/>
<evidence type="ECO:0000256" key="5">
    <source>
        <dbReference type="ARBA" id="ARBA00022692"/>
    </source>
</evidence>
<evidence type="ECO:0000256" key="8">
    <source>
        <dbReference type="ARBA" id="ARBA00023136"/>
    </source>
</evidence>
<evidence type="ECO:0000256" key="1">
    <source>
        <dbReference type="ARBA" id="ARBA00004651"/>
    </source>
</evidence>
<dbReference type="GO" id="GO:0005886">
    <property type="term" value="C:plasma membrane"/>
    <property type="evidence" value="ECO:0007669"/>
    <property type="project" value="UniProtKB-SubCell"/>
</dbReference>
<evidence type="ECO:0000256" key="7">
    <source>
        <dbReference type="ARBA" id="ARBA00022989"/>
    </source>
</evidence>
<feature type="transmembrane region" description="Helical" evidence="9">
    <location>
        <begin position="32"/>
        <end position="52"/>
    </location>
</feature>
<dbReference type="Proteomes" id="UP000199608">
    <property type="component" value="Unassembled WGS sequence"/>
</dbReference>
<accession>A0A1H2DQ19</accession>
<feature type="transmembrane region" description="Helical" evidence="9">
    <location>
        <begin position="7"/>
        <end position="26"/>
    </location>
</feature>
<comment type="subcellular location">
    <subcellularLocation>
        <location evidence="1">Cell membrane</location>
        <topology evidence="1">Multi-pass membrane protein</topology>
    </subcellularLocation>
</comment>
<comment type="similarity">
    <text evidence="2">Belongs to the MotA family.</text>
</comment>
<evidence type="ECO:0000256" key="9">
    <source>
        <dbReference type="SAM" id="Phobius"/>
    </source>
</evidence>
<dbReference type="PANTHER" id="PTHR30433">
    <property type="entry name" value="CHEMOTAXIS PROTEIN MOTA"/>
    <property type="match status" value="1"/>
</dbReference>
<dbReference type="EMBL" id="FNLL01000001">
    <property type="protein sequence ID" value="SDT84468.1"/>
    <property type="molecule type" value="Genomic_DNA"/>
</dbReference>
<organism evidence="11 12">
    <name type="scientific">Desulfobacula phenolica</name>
    <dbReference type="NCBI Taxonomy" id="90732"/>
    <lineage>
        <taxon>Bacteria</taxon>
        <taxon>Pseudomonadati</taxon>
        <taxon>Thermodesulfobacteriota</taxon>
        <taxon>Desulfobacteria</taxon>
        <taxon>Desulfobacterales</taxon>
        <taxon>Desulfobacteraceae</taxon>
        <taxon>Desulfobacula</taxon>
    </lineage>
</organism>
<sequence>MDLSSIIGVVSGMGFVLGTILLGGGIMTFVNIPSILIVMGGTMAASMVAYPLKDFLSVFKTAMKIFIFKLQPTHEIITNLVEISNKARKGGLLSIEGEIQNTDNPYLAQALQMTVDGVKTTDIAAIMQKKMALTKKKLDVGADIFASMGSYAPAFGMIGTLIGLVQMLANLDDPSSIGPKMAVAMITTFYGSVLANLFFIPMGDKLTGRNEEEMINMTIIFEGIISIREGEHPKLMEDKLNIYLGGAKESKEQLN</sequence>
<dbReference type="PANTHER" id="PTHR30433:SF2">
    <property type="entry name" value="MOTILITY PROTEIN A"/>
    <property type="match status" value="1"/>
</dbReference>
<evidence type="ECO:0000259" key="10">
    <source>
        <dbReference type="Pfam" id="PF01618"/>
    </source>
</evidence>
<keyword evidence="7 9" id="KW-1133">Transmembrane helix</keyword>
<reference evidence="12" key="1">
    <citation type="submission" date="2016-10" db="EMBL/GenBank/DDBJ databases">
        <authorList>
            <person name="Varghese N."/>
            <person name="Submissions S."/>
        </authorList>
    </citation>
    <scope>NUCLEOTIDE SEQUENCE [LARGE SCALE GENOMIC DNA]</scope>
    <source>
        <strain evidence="12">DSM 3384</strain>
    </source>
</reference>
<keyword evidence="5 9" id="KW-0812">Transmembrane</keyword>
<dbReference type="InterPro" id="IPR000540">
    <property type="entry name" value="Flag_MotA_CS"/>
</dbReference>
<dbReference type="PROSITE" id="PS01307">
    <property type="entry name" value="MOTA"/>
    <property type="match status" value="1"/>
</dbReference>